<evidence type="ECO:0000256" key="1">
    <source>
        <dbReference type="SAM" id="SignalP"/>
    </source>
</evidence>
<keyword evidence="3" id="KW-1185">Reference proteome</keyword>
<dbReference type="AlphaFoldDB" id="A0A8J8WN41"/>
<dbReference type="EMBL" id="JACEEZ010025466">
    <property type="protein sequence ID" value="KAG0700522.1"/>
    <property type="molecule type" value="Genomic_DNA"/>
</dbReference>
<protein>
    <submittedName>
        <fullName evidence="2">Uncharacterized protein</fullName>
    </submittedName>
</protein>
<accession>A0A8J8WN41</accession>
<sequence>MGVLLPILYVLWDTLRALKAKPLKYPRPFLEYLLENPHSDKRPKGFKARFLSFFYQIDFLMDTAIHPLFKLPVVRLLSPEKVAAVKSKQVFEVTKQAVLDTSESSSPNEDEEDDSFMALRSSRPAATEDTNSTRFSNKLGKELESWCSEKQRSKLLEQAMFPALFLWRRTPHRLPAIRERMHAGVPVLPSGEDDRKASGLEIDHQGGECFGAPTSPCRRPHLRCHLLCGPSR</sequence>
<proteinExistence type="predicted"/>
<evidence type="ECO:0000313" key="3">
    <source>
        <dbReference type="Proteomes" id="UP000770661"/>
    </source>
</evidence>
<gene>
    <name evidence="2" type="ORF">GWK47_025542</name>
</gene>
<feature type="signal peptide" evidence="1">
    <location>
        <begin position="1"/>
        <end position="20"/>
    </location>
</feature>
<evidence type="ECO:0000313" key="2">
    <source>
        <dbReference type="EMBL" id="KAG0700522.1"/>
    </source>
</evidence>
<name>A0A8J8WN41_CHIOP</name>
<feature type="chain" id="PRO_5035262018" evidence="1">
    <location>
        <begin position="21"/>
        <end position="232"/>
    </location>
</feature>
<keyword evidence="1" id="KW-0732">Signal</keyword>
<dbReference type="Proteomes" id="UP000770661">
    <property type="component" value="Unassembled WGS sequence"/>
</dbReference>
<comment type="caution">
    <text evidence="2">The sequence shown here is derived from an EMBL/GenBank/DDBJ whole genome shotgun (WGS) entry which is preliminary data.</text>
</comment>
<reference evidence="2" key="1">
    <citation type="submission" date="2020-07" db="EMBL/GenBank/DDBJ databases">
        <title>The High-quality genome of the commercially important snow crab, Chionoecetes opilio.</title>
        <authorList>
            <person name="Jeong J.-H."/>
            <person name="Ryu S."/>
        </authorList>
    </citation>
    <scope>NUCLEOTIDE SEQUENCE</scope>
    <source>
        <strain evidence="2">MADBK_172401_WGS</strain>
        <tissue evidence="2">Digestive gland</tissue>
    </source>
</reference>
<organism evidence="2 3">
    <name type="scientific">Chionoecetes opilio</name>
    <name type="common">Atlantic snow crab</name>
    <name type="synonym">Cancer opilio</name>
    <dbReference type="NCBI Taxonomy" id="41210"/>
    <lineage>
        <taxon>Eukaryota</taxon>
        <taxon>Metazoa</taxon>
        <taxon>Ecdysozoa</taxon>
        <taxon>Arthropoda</taxon>
        <taxon>Crustacea</taxon>
        <taxon>Multicrustacea</taxon>
        <taxon>Malacostraca</taxon>
        <taxon>Eumalacostraca</taxon>
        <taxon>Eucarida</taxon>
        <taxon>Decapoda</taxon>
        <taxon>Pleocyemata</taxon>
        <taxon>Brachyura</taxon>
        <taxon>Eubrachyura</taxon>
        <taxon>Majoidea</taxon>
        <taxon>Majidae</taxon>
        <taxon>Chionoecetes</taxon>
    </lineage>
</organism>